<reference evidence="2" key="2">
    <citation type="submission" date="2020-09" db="EMBL/GenBank/DDBJ databases">
        <authorList>
            <person name="Sun Q."/>
            <person name="Zhou Y."/>
        </authorList>
    </citation>
    <scope>NUCLEOTIDE SEQUENCE</scope>
    <source>
        <strain evidence="2">CGMCC 1.15725</strain>
    </source>
</reference>
<name>A0A8J2YVY7_9PROT</name>
<dbReference type="EMBL" id="BMJQ01000009">
    <property type="protein sequence ID" value="GGF25670.1"/>
    <property type="molecule type" value="Genomic_DNA"/>
</dbReference>
<dbReference type="AlphaFoldDB" id="A0A8J2YVY7"/>
<feature type="region of interest" description="Disordered" evidence="1">
    <location>
        <begin position="118"/>
        <end position="169"/>
    </location>
</feature>
<proteinExistence type="predicted"/>
<evidence type="ECO:0000313" key="3">
    <source>
        <dbReference type="Proteomes" id="UP000646365"/>
    </source>
</evidence>
<evidence type="ECO:0000256" key="1">
    <source>
        <dbReference type="SAM" id="MobiDB-lite"/>
    </source>
</evidence>
<organism evidence="2 3">
    <name type="scientific">Aliidongia dinghuensis</name>
    <dbReference type="NCBI Taxonomy" id="1867774"/>
    <lineage>
        <taxon>Bacteria</taxon>
        <taxon>Pseudomonadati</taxon>
        <taxon>Pseudomonadota</taxon>
        <taxon>Alphaproteobacteria</taxon>
        <taxon>Rhodospirillales</taxon>
        <taxon>Dongiaceae</taxon>
        <taxon>Aliidongia</taxon>
    </lineage>
</organism>
<evidence type="ECO:0000313" key="2">
    <source>
        <dbReference type="EMBL" id="GGF25670.1"/>
    </source>
</evidence>
<dbReference type="RefSeq" id="WP_189048007.1">
    <property type="nucleotide sequence ID" value="NZ_BMJQ01000009.1"/>
</dbReference>
<comment type="caution">
    <text evidence="2">The sequence shown here is derived from an EMBL/GenBank/DDBJ whole genome shotgun (WGS) entry which is preliminary data.</text>
</comment>
<accession>A0A8J2YVY7</accession>
<dbReference type="Proteomes" id="UP000646365">
    <property type="component" value="Unassembled WGS sequence"/>
</dbReference>
<sequence length="169" mass="17732">MSRQGTAARIGLFIWLLAAVWPLTGRATENLLDSQAPYWEAGPRDPKLSNACSLGRFNERQMGRYIVRLHAKAGGAAVLGVAKGTGLNLWDPDRLAVKTEDYLFRQDGTSACEVFVGGRQPLLPGQTPPGQSSPRQPGTPAGPQAPGSPAAPSPQQAVPGASPQNGPPT</sequence>
<keyword evidence="3" id="KW-1185">Reference proteome</keyword>
<reference evidence="2" key="1">
    <citation type="journal article" date="2014" name="Int. J. Syst. Evol. Microbiol.">
        <title>Complete genome sequence of Corynebacterium casei LMG S-19264T (=DSM 44701T), isolated from a smear-ripened cheese.</title>
        <authorList>
            <consortium name="US DOE Joint Genome Institute (JGI-PGF)"/>
            <person name="Walter F."/>
            <person name="Albersmeier A."/>
            <person name="Kalinowski J."/>
            <person name="Ruckert C."/>
        </authorList>
    </citation>
    <scope>NUCLEOTIDE SEQUENCE</scope>
    <source>
        <strain evidence="2">CGMCC 1.15725</strain>
    </source>
</reference>
<protein>
    <submittedName>
        <fullName evidence="2">Uncharacterized protein</fullName>
    </submittedName>
</protein>
<gene>
    <name evidence="2" type="ORF">GCM10011611_34690</name>
</gene>